<comment type="caution">
    <text evidence="2">The sequence shown here is derived from an EMBL/GenBank/DDBJ whole genome shotgun (WGS) entry which is preliminary data.</text>
</comment>
<keyword evidence="3" id="KW-1185">Reference proteome</keyword>
<dbReference type="RefSeq" id="WP_019234952.1">
    <property type="nucleotide sequence ID" value="NZ_CAAAHR010000023.1"/>
</dbReference>
<evidence type="ECO:0000256" key="1">
    <source>
        <dbReference type="SAM" id="Phobius"/>
    </source>
</evidence>
<protein>
    <submittedName>
        <fullName evidence="2">Uncharacterized protein</fullName>
    </submittedName>
</protein>
<keyword evidence="1" id="KW-0812">Transmembrane</keyword>
<evidence type="ECO:0000313" key="2">
    <source>
        <dbReference type="EMBL" id="PNL62595.1"/>
    </source>
</evidence>
<proteinExistence type="predicted"/>
<dbReference type="Proteomes" id="UP000192511">
    <property type="component" value="Unassembled WGS sequence"/>
</dbReference>
<name>A0AAX0WWR1_9GAMM</name>
<accession>A0AAX0WWR1</accession>
<dbReference type="GeneID" id="98065003"/>
<feature type="transmembrane region" description="Helical" evidence="1">
    <location>
        <begin position="63"/>
        <end position="82"/>
    </location>
</feature>
<sequence>MSKYRSKFKTINTQLASPLEEIINALGQTEQSEPEQLEHLEHSEQLSHNRNSLFYRINNDDKLNCAVLIIMLSGMLIFTASFCSQDNNHAITGLSIALAGFYLRVVADIINEFMENNSNYVYQSHYRN</sequence>
<feature type="transmembrane region" description="Helical" evidence="1">
    <location>
        <begin position="88"/>
        <end position="107"/>
    </location>
</feature>
<keyword evidence="1" id="KW-1133">Transmembrane helix</keyword>
<keyword evidence="1" id="KW-0472">Membrane</keyword>
<reference evidence="2" key="1">
    <citation type="submission" date="2017-12" db="EMBL/GenBank/DDBJ databases">
        <title>FDA dAtabase for Regulatory Grade micrObial Sequences (FDA-ARGOS): Supporting development and validation of Infectious Disease Dx tests.</title>
        <authorList>
            <person name="Kerrigan L."/>
            <person name="Tallon L.J."/>
            <person name="Sadzewicz L."/>
            <person name="Sengamalay N."/>
            <person name="Ott S."/>
            <person name="Godinez A."/>
            <person name="Nagaraj S."/>
            <person name="Vavikolanu K."/>
            <person name="Vyas G."/>
            <person name="Nadendla S."/>
            <person name="Aluvathingal J."/>
            <person name="Sichtig H."/>
        </authorList>
    </citation>
    <scope>NUCLEOTIDE SEQUENCE [LARGE SCALE GENOMIC DNA]</scope>
    <source>
        <strain evidence="2">FDAARGOS_200</strain>
    </source>
</reference>
<gene>
    <name evidence="2" type="ORF">A6J39_016045</name>
</gene>
<organism evidence="2 3">
    <name type="scientific">Legionella anisa</name>
    <dbReference type="NCBI Taxonomy" id="28082"/>
    <lineage>
        <taxon>Bacteria</taxon>
        <taxon>Pseudomonadati</taxon>
        <taxon>Pseudomonadota</taxon>
        <taxon>Gammaproteobacteria</taxon>
        <taxon>Legionellales</taxon>
        <taxon>Legionellaceae</taxon>
        <taxon>Legionella</taxon>
    </lineage>
</organism>
<dbReference type="AlphaFoldDB" id="A0AAX0WWR1"/>
<dbReference type="EMBL" id="NBTX02000004">
    <property type="protein sequence ID" value="PNL62595.1"/>
    <property type="molecule type" value="Genomic_DNA"/>
</dbReference>
<evidence type="ECO:0000313" key="3">
    <source>
        <dbReference type="Proteomes" id="UP000192511"/>
    </source>
</evidence>